<dbReference type="Gene3D" id="3.40.50.720">
    <property type="entry name" value="NAD(P)-binding Rossmann-like Domain"/>
    <property type="match status" value="1"/>
</dbReference>
<proteinExistence type="predicted"/>
<dbReference type="PROSITE" id="PS51201">
    <property type="entry name" value="RCK_N"/>
    <property type="match status" value="1"/>
</dbReference>
<dbReference type="InterPro" id="IPR036721">
    <property type="entry name" value="RCK_C_sf"/>
</dbReference>
<dbReference type="RefSeq" id="WP_048309457.1">
    <property type="nucleotide sequence ID" value="NZ_CP119526.1"/>
</dbReference>
<dbReference type="Pfam" id="PF02080">
    <property type="entry name" value="TrkA_C"/>
    <property type="match status" value="1"/>
</dbReference>
<dbReference type="Gene3D" id="3.30.70.1450">
    <property type="entry name" value="Regulator of K+ conductance, C-terminal domain"/>
    <property type="match status" value="1"/>
</dbReference>
<evidence type="ECO:0000259" key="2">
    <source>
        <dbReference type="PROSITE" id="PS51202"/>
    </source>
</evidence>
<dbReference type="GO" id="GO:0008324">
    <property type="term" value="F:monoatomic cation transmembrane transporter activity"/>
    <property type="evidence" value="ECO:0007669"/>
    <property type="project" value="InterPro"/>
</dbReference>
<dbReference type="Proteomes" id="UP000035996">
    <property type="component" value="Unassembled WGS sequence"/>
</dbReference>
<protein>
    <recommendedName>
        <fullName evidence="5">Potassium transporter Trk</fullName>
    </recommendedName>
</protein>
<dbReference type="Pfam" id="PF02254">
    <property type="entry name" value="TrkA_N"/>
    <property type="match status" value="1"/>
</dbReference>
<dbReference type="InterPro" id="IPR036291">
    <property type="entry name" value="NAD(P)-bd_dom_sf"/>
</dbReference>
<keyword evidence="4" id="KW-1185">Reference proteome</keyword>
<dbReference type="InterPro" id="IPR006037">
    <property type="entry name" value="RCK_C"/>
</dbReference>
<name>A0A0J6CQ10_9BACL</name>
<dbReference type="AlphaFoldDB" id="A0A0J6CQ10"/>
<dbReference type="SUPFAM" id="SSF116726">
    <property type="entry name" value="TrkA C-terminal domain-like"/>
    <property type="match status" value="1"/>
</dbReference>
<dbReference type="InterPro" id="IPR050721">
    <property type="entry name" value="Trk_Ktr_HKT_K-transport"/>
</dbReference>
<organism evidence="3 4">
    <name type="scientific">Guptibacillus hwajinpoensis</name>
    <dbReference type="NCBI Taxonomy" id="208199"/>
    <lineage>
        <taxon>Bacteria</taxon>
        <taxon>Bacillati</taxon>
        <taxon>Bacillota</taxon>
        <taxon>Bacilli</taxon>
        <taxon>Bacillales</taxon>
        <taxon>Guptibacillaceae</taxon>
        <taxon>Guptibacillus</taxon>
    </lineage>
</organism>
<dbReference type="EMBL" id="LELK01000001">
    <property type="protein sequence ID" value="KMM38346.1"/>
    <property type="molecule type" value="Genomic_DNA"/>
</dbReference>
<dbReference type="SUPFAM" id="SSF51735">
    <property type="entry name" value="NAD(P)-binding Rossmann-fold domains"/>
    <property type="match status" value="1"/>
</dbReference>
<comment type="caution">
    <text evidence="3">The sequence shown here is derived from an EMBL/GenBank/DDBJ whole genome shotgun (WGS) entry which is preliminary data.</text>
</comment>
<dbReference type="PANTHER" id="PTHR43833">
    <property type="entry name" value="POTASSIUM CHANNEL PROTEIN 2-RELATED-RELATED"/>
    <property type="match status" value="1"/>
</dbReference>
<dbReference type="GO" id="GO:0006813">
    <property type="term" value="P:potassium ion transport"/>
    <property type="evidence" value="ECO:0007669"/>
    <property type="project" value="InterPro"/>
</dbReference>
<feature type="domain" description="RCK N-terminal" evidence="1">
    <location>
        <begin position="2"/>
        <end position="118"/>
    </location>
</feature>
<evidence type="ECO:0008006" key="5">
    <source>
        <dbReference type="Google" id="ProtNLM"/>
    </source>
</evidence>
<dbReference type="STRING" id="157733.AB986_03300"/>
<accession>A0A0J6CQ10</accession>
<dbReference type="InterPro" id="IPR003148">
    <property type="entry name" value="RCK_N"/>
</dbReference>
<reference evidence="3" key="1">
    <citation type="submission" date="2015-06" db="EMBL/GenBank/DDBJ databases">
        <authorList>
            <person name="Liu B."/>
            <person name="Wang J."/>
            <person name="Zhu Y."/>
            <person name="Liu G."/>
            <person name="Chen Q."/>
            <person name="Zheng C."/>
            <person name="Che J."/>
            <person name="Ge C."/>
            <person name="Shi H."/>
            <person name="Pan Z."/>
            <person name="Liu X."/>
        </authorList>
    </citation>
    <scope>NUCLEOTIDE SEQUENCE [LARGE SCALE GENOMIC DNA]</scope>
    <source>
        <strain evidence="3">DSM 16346</strain>
    </source>
</reference>
<dbReference type="PANTHER" id="PTHR43833:SF7">
    <property type="entry name" value="KTR SYSTEM POTASSIUM UPTAKE PROTEIN C"/>
    <property type="match status" value="1"/>
</dbReference>
<feature type="domain" description="RCK C-terminal" evidence="2">
    <location>
        <begin position="135"/>
        <end position="219"/>
    </location>
</feature>
<evidence type="ECO:0000259" key="1">
    <source>
        <dbReference type="PROSITE" id="PS51201"/>
    </source>
</evidence>
<gene>
    <name evidence="3" type="ORF">AB986_03300</name>
</gene>
<evidence type="ECO:0000313" key="3">
    <source>
        <dbReference type="EMBL" id="KMM38346.1"/>
    </source>
</evidence>
<dbReference type="OrthoDB" id="9776294at2"/>
<evidence type="ECO:0000313" key="4">
    <source>
        <dbReference type="Proteomes" id="UP000035996"/>
    </source>
</evidence>
<dbReference type="PROSITE" id="PS51202">
    <property type="entry name" value="RCK_C"/>
    <property type="match status" value="1"/>
</dbReference>
<sequence length="219" mass="24810">MRKQYLVIGAGRFAKGIIQELYAQKCDVVVCDKDEGPLEDVDDYATHSIVGDLRENRVMDDLNVDQYDAVFVAIGTDAYSAILITNRLRDRNAKKIITKAVSREIGEILYNLGADQVIYPEEEAGMKVARQITMPNVLEYIEITKNVSAIEVKVPDELIGQTLLDLNFSRKYELNVSLILRKDSPILSRYAEVAFEKGDVILMVGENKKIDQFKRKFSI</sequence>